<dbReference type="PANTHER" id="PTHR13206">
    <property type="entry name" value="UBIQUITIN LIGASE PROTEIN PHF9 FANCONI ANEMIA GROUP L PROTEIN"/>
    <property type="match status" value="1"/>
</dbReference>
<dbReference type="InterPro" id="IPR005539">
    <property type="entry name" value="ELK_dom"/>
</dbReference>
<dbReference type="InterPro" id="IPR013083">
    <property type="entry name" value="Znf_RING/FYVE/PHD"/>
</dbReference>
<name>A0A8K0ITJ8_COCNU</name>
<feature type="transmembrane region" description="Helical" evidence="2">
    <location>
        <begin position="121"/>
        <end position="140"/>
    </location>
</feature>
<keyword evidence="2" id="KW-0812">Transmembrane</keyword>
<proteinExistence type="inferred from homology"/>
<dbReference type="GO" id="GO:0043240">
    <property type="term" value="C:Fanconi anaemia nuclear complex"/>
    <property type="evidence" value="ECO:0007669"/>
    <property type="project" value="InterPro"/>
</dbReference>
<comment type="similarity">
    <text evidence="1">Belongs to the TALE/KNOX homeobox family.</text>
</comment>
<keyword evidence="2" id="KW-0472">Membrane</keyword>
<evidence type="ECO:0000256" key="2">
    <source>
        <dbReference type="SAM" id="Phobius"/>
    </source>
</evidence>
<dbReference type="GO" id="GO:0061630">
    <property type="term" value="F:ubiquitin protein ligase activity"/>
    <property type="evidence" value="ECO:0007669"/>
    <property type="project" value="TreeGrafter"/>
</dbReference>
<evidence type="ECO:0000259" key="3">
    <source>
        <dbReference type="PROSITE" id="PS51213"/>
    </source>
</evidence>
<dbReference type="InterPro" id="IPR043003">
    <property type="entry name" value="FANCL_d3_sf"/>
</dbReference>
<organism evidence="4 5">
    <name type="scientific">Cocos nucifera</name>
    <name type="common">Coconut palm</name>
    <dbReference type="NCBI Taxonomy" id="13894"/>
    <lineage>
        <taxon>Eukaryota</taxon>
        <taxon>Viridiplantae</taxon>
        <taxon>Streptophyta</taxon>
        <taxon>Embryophyta</taxon>
        <taxon>Tracheophyta</taxon>
        <taxon>Spermatophyta</taxon>
        <taxon>Magnoliopsida</taxon>
        <taxon>Liliopsida</taxon>
        <taxon>Arecaceae</taxon>
        <taxon>Arecoideae</taxon>
        <taxon>Cocoseae</taxon>
        <taxon>Attaleinae</taxon>
        <taxon>Cocos</taxon>
    </lineage>
</organism>
<evidence type="ECO:0000313" key="5">
    <source>
        <dbReference type="Proteomes" id="UP000797356"/>
    </source>
</evidence>
<gene>
    <name evidence="4" type="ORF">COCNU_13G004750</name>
</gene>
<dbReference type="InterPro" id="IPR026850">
    <property type="entry name" value="FANCL_C"/>
</dbReference>
<dbReference type="GO" id="GO:0006513">
    <property type="term" value="P:protein monoubiquitination"/>
    <property type="evidence" value="ECO:0007669"/>
    <property type="project" value="TreeGrafter"/>
</dbReference>
<dbReference type="CDD" id="cd16490">
    <property type="entry name" value="RING-CH-C4HC3_FANCL"/>
    <property type="match status" value="1"/>
</dbReference>
<dbReference type="SMART" id="SM01197">
    <property type="entry name" value="FANCL_C"/>
    <property type="match status" value="1"/>
</dbReference>
<protein>
    <submittedName>
        <fullName evidence="4">Putative E3 ubiquitin-protein ligase FANCL</fullName>
    </submittedName>
</protein>
<keyword evidence="5" id="KW-1185">Reference proteome</keyword>
<dbReference type="AlphaFoldDB" id="A0A8K0ITJ8"/>
<dbReference type="Pfam" id="PF03789">
    <property type="entry name" value="ELK"/>
    <property type="match status" value="1"/>
</dbReference>
<dbReference type="SUPFAM" id="SSF57850">
    <property type="entry name" value="RING/U-box"/>
    <property type="match status" value="1"/>
</dbReference>
<dbReference type="Pfam" id="PF18891">
    <property type="entry name" value="FANCL_d3"/>
    <property type="match status" value="1"/>
</dbReference>
<dbReference type="Proteomes" id="UP000797356">
    <property type="component" value="Chromosome 13"/>
</dbReference>
<dbReference type="PROSITE" id="PS51213">
    <property type="entry name" value="ELK"/>
    <property type="match status" value="1"/>
</dbReference>
<dbReference type="Pfam" id="PF11793">
    <property type="entry name" value="FANCL_C"/>
    <property type="match status" value="1"/>
</dbReference>
<dbReference type="Gene3D" id="3.30.40.10">
    <property type="entry name" value="Zinc/RING finger domain, C3HC4 (zinc finger)"/>
    <property type="match status" value="1"/>
</dbReference>
<dbReference type="PANTHER" id="PTHR13206:SF0">
    <property type="entry name" value="E3 UBIQUITIN-PROTEIN LIGASE FANCL"/>
    <property type="match status" value="1"/>
</dbReference>
<reference evidence="4" key="1">
    <citation type="journal article" date="2017" name="Gigascience">
        <title>The genome draft of coconut (Cocos nucifera).</title>
        <authorList>
            <person name="Xiao Y."/>
            <person name="Xu P."/>
            <person name="Fan H."/>
            <person name="Baudouin L."/>
            <person name="Xia W."/>
            <person name="Bocs S."/>
            <person name="Xu J."/>
            <person name="Li Q."/>
            <person name="Guo A."/>
            <person name="Zhou L."/>
            <person name="Li J."/>
            <person name="Wu Y."/>
            <person name="Ma Z."/>
            <person name="Armero A."/>
            <person name="Issali A.E."/>
            <person name="Liu N."/>
            <person name="Peng M."/>
            <person name="Yang Y."/>
        </authorList>
    </citation>
    <scope>NUCLEOTIDE SEQUENCE</scope>
    <source>
        <tissue evidence="4">Spear leaf of Hainan Tall coconut</tissue>
    </source>
</reference>
<evidence type="ECO:0000313" key="4">
    <source>
        <dbReference type="EMBL" id="KAG1366685.1"/>
    </source>
</evidence>
<comment type="subcellular location">
    <subcellularLocation>
        <location evidence="1">Nucleus</location>
    </subcellularLocation>
</comment>
<dbReference type="EMBL" id="CM017884">
    <property type="protein sequence ID" value="KAG1366685.1"/>
    <property type="molecule type" value="Genomic_DNA"/>
</dbReference>
<keyword evidence="1" id="KW-0539">Nucleus</keyword>
<reference evidence="4" key="2">
    <citation type="submission" date="2019-07" db="EMBL/GenBank/DDBJ databases">
        <authorList>
            <person name="Yang Y."/>
            <person name="Bocs S."/>
            <person name="Baudouin L."/>
        </authorList>
    </citation>
    <scope>NUCLEOTIDE SEQUENCE</scope>
    <source>
        <tissue evidence="4">Spear leaf of Hainan Tall coconut</tissue>
    </source>
</reference>
<dbReference type="Gene3D" id="3.10.110.20">
    <property type="entry name" value="RWD domain-like"/>
    <property type="match status" value="1"/>
</dbReference>
<evidence type="ECO:0000256" key="1">
    <source>
        <dbReference type="PROSITE-ProRule" id="PRU00559"/>
    </source>
</evidence>
<keyword evidence="2" id="KW-1133">Transmembrane helix</keyword>
<sequence length="355" mass="41131">MWWMKPQAYDAGNFLATGGATFNTTMKDDKHGVCCSEDDQEGSGEETELPEIDPRAEDAELKRHLLKKYSGYLSSLRQELCKKKKKGVDLYNNHLDVSDLYAFWILTYIMNRLYATKYNRLFISFVLSLATLVIMLWIIIIRIQSPLLINFEMGDCRPYIGYGADVPYICEIEWSKSSKLKNIVQQFREHLQKLQEFWSIMEDIDRNLWVLDPKQPSLATSYRQICLDSIIDLLRKNWRKNGRKWTKDKPFHENLATLLETTLPRPHAVSNKNDEQVDCGICYARYLPLDDEFGDNSGSAPDYTCENLSCSRAFHTVCLRDWLRSITTTRQSFDVLFGNCPYCSEPVAVKVSKCS</sequence>
<dbReference type="InterPro" id="IPR044037">
    <property type="entry name" value="FANCL_d3"/>
</dbReference>
<dbReference type="InterPro" id="IPR026848">
    <property type="entry name" value="Fancl"/>
</dbReference>
<dbReference type="SMART" id="SM01188">
    <property type="entry name" value="ELK"/>
    <property type="match status" value="1"/>
</dbReference>
<dbReference type="OrthoDB" id="10263265at2759"/>
<dbReference type="CDD" id="cd23832">
    <property type="entry name" value="DRWD-C_FANCL"/>
    <property type="match status" value="1"/>
</dbReference>
<dbReference type="GO" id="GO:0003677">
    <property type="term" value="F:DNA binding"/>
    <property type="evidence" value="ECO:0007669"/>
    <property type="project" value="InterPro"/>
</dbReference>
<dbReference type="GO" id="GO:0036297">
    <property type="term" value="P:interstrand cross-link repair"/>
    <property type="evidence" value="ECO:0007669"/>
    <property type="project" value="InterPro"/>
</dbReference>
<accession>A0A8K0ITJ8</accession>
<comment type="caution">
    <text evidence="4">The sequence shown here is derived from an EMBL/GenBank/DDBJ whole genome shotgun (WGS) entry which is preliminary data.</text>
</comment>
<feature type="domain" description="ELK" evidence="3">
    <location>
        <begin position="60"/>
        <end position="80"/>
    </location>
</feature>